<dbReference type="Proteomes" id="UP000286716">
    <property type="component" value="Unassembled WGS sequence"/>
</dbReference>
<comment type="caution">
    <text evidence="4">The sequence shown here is derived from an EMBL/GenBank/DDBJ whole genome shotgun (WGS) entry which is preliminary data.</text>
</comment>
<keyword evidence="2" id="KW-0521">NADP</keyword>
<evidence type="ECO:0000313" key="4">
    <source>
        <dbReference type="EMBL" id="RSM35018.1"/>
    </source>
</evidence>
<dbReference type="CDD" id="cd05251">
    <property type="entry name" value="NmrA_like_SDR_a"/>
    <property type="match status" value="1"/>
</dbReference>
<keyword evidence="5" id="KW-1185">Reference proteome</keyword>
<dbReference type="PANTHER" id="PTHR42748:SF7">
    <property type="entry name" value="NMRA LIKE REDOX SENSOR 1-RELATED"/>
    <property type="match status" value="1"/>
</dbReference>
<dbReference type="InterPro" id="IPR008030">
    <property type="entry name" value="NmrA-like"/>
</dbReference>
<evidence type="ECO:0000256" key="2">
    <source>
        <dbReference type="ARBA" id="ARBA00022857"/>
    </source>
</evidence>
<evidence type="ECO:0000313" key="5">
    <source>
        <dbReference type="Proteomes" id="UP000286716"/>
    </source>
</evidence>
<proteinExistence type="inferred from homology"/>
<name>A0A428VW50_AMYBA</name>
<evidence type="ECO:0000256" key="1">
    <source>
        <dbReference type="ARBA" id="ARBA00006328"/>
    </source>
</evidence>
<evidence type="ECO:0000259" key="3">
    <source>
        <dbReference type="Pfam" id="PF05368"/>
    </source>
</evidence>
<protein>
    <submittedName>
        <fullName evidence="4">NmrA/HSCARG family protein</fullName>
    </submittedName>
</protein>
<dbReference type="PANTHER" id="PTHR42748">
    <property type="entry name" value="NITROGEN METABOLITE REPRESSION PROTEIN NMRA FAMILY MEMBER"/>
    <property type="match status" value="1"/>
</dbReference>
<dbReference type="Pfam" id="PF05368">
    <property type="entry name" value="NmrA"/>
    <property type="match status" value="1"/>
</dbReference>
<comment type="similarity">
    <text evidence="1">Belongs to the NmrA-type oxidoreductase family.</text>
</comment>
<dbReference type="Gene3D" id="3.40.50.720">
    <property type="entry name" value="NAD(P)-binding Rossmann-like Domain"/>
    <property type="match status" value="1"/>
</dbReference>
<dbReference type="InterPro" id="IPR036291">
    <property type="entry name" value="NAD(P)-bd_dom_sf"/>
</dbReference>
<organism evidence="4 5">
    <name type="scientific">Amycolatopsis balhimycina DSM 5908</name>
    <dbReference type="NCBI Taxonomy" id="1081091"/>
    <lineage>
        <taxon>Bacteria</taxon>
        <taxon>Bacillati</taxon>
        <taxon>Actinomycetota</taxon>
        <taxon>Actinomycetes</taxon>
        <taxon>Pseudonocardiales</taxon>
        <taxon>Pseudonocardiaceae</taxon>
        <taxon>Amycolatopsis</taxon>
    </lineage>
</organism>
<sequence>MSAQPTGTIAVFGATGQQGGAVVDALLSRGASVRALVRSPESDRARELAGRGVELARIDIDDAASLVAALREVDALFFMTTPAGRALADIEGETSQGVALVDAATAARVPHVVYSSVGGADRNSGVPHFESKRRVEEHLERSGLRVTYVRPVAFMENFSLRPTVDNGEIVFRLPLPDHVPLQLIAVRDIGEIAAALLLEHAKTPNGAIEVAGDVRTGSQMAAAFGEHAGLPARYEALPLAVLGGSEDAQAMFRWFAETSAYQADLDEVRAIHPDAWDMPTWLRATGWTPRPPER</sequence>
<dbReference type="RefSeq" id="WP_026469041.1">
    <property type="nucleotide sequence ID" value="NZ_QHHU01000118.1"/>
</dbReference>
<gene>
    <name evidence="4" type="ORF">DMA12_45980</name>
</gene>
<dbReference type="AlphaFoldDB" id="A0A428VW50"/>
<dbReference type="EMBL" id="QHHU01000118">
    <property type="protein sequence ID" value="RSM35018.1"/>
    <property type="molecule type" value="Genomic_DNA"/>
</dbReference>
<dbReference type="InterPro" id="IPR051164">
    <property type="entry name" value="NmrA-like_oxidored"/>
</dbReference>
<dbReference type="Gene3D" id="3.90.25.10">
    <property type="entry name" value="UDP-galactose 4-epimerase, domain 1"/>
    <property type="match status" value="1"/>
</dbReference>
<dbReference type="SUPFAM" id="SSF51735">
    <property type="entry name" value="NAD(P)-binding Rossmann-fold domains"/>
    <property type="match status" value="1"/>
</dbReference>
<accession>A0A428VW50</accession>
<dbReference type="OrthoDB" id="319724at2"/>
<reference evidence="4 5" key="1">
    <citation type="submission" date="2018-05" db="EMBL/GenBank/DDBJ databases">
        <title>Evolution of GPA BGCs.</title>
        <authorList>
            <person name="Waglechner N."/>
            <person name="Wright G.D."/>
        </authorList>
    </citation>
    <scope>NUCLEOTIDE SEQUENCE [LARGE SCALE GENOMIC DNA]</scope>
    <source>
        <strain evidence="4 5">DSM 5908</strain>
    </source>
</reference>
<feature type="domain" description="NmrA-like" evidence="3">
    <location>
        <begin position="6"/>
        <end position="272"/>
    </location>
</feature>